<name>B4DA36_9BACT</name>
<gene>
    <name evidence="7" type="ORF">CfE428DRAFT_5776</name>
</gene>
<accession>B4DA36</accession>
<keyword evidence="4 6" id="KW-1133">Transmembrane helix</keyword>
<evidence type="ECO:0000256" key="1">
    <source>
        <dbReference type="ARBA" id="ARBA00004651"/>
    </source>
</evidence>
<dbReference type="InterPro" id="IPR005171">
    <property type="entry name" value="Cyt_c_oxidase_su4_prok"/>
</dbReference>
<sequence length="89" mass="9848">MNSIKPYVMVTGALFVLLVITVGAAYVNLGAFNTPVAMLISLSKASLIVLFFMHVRHSNPLIHIFVLVGFFWLGIMLTLSLSDFLTRHP</sequence>
<dbReference type="InterPro" id="IPR011743">
    <property type="entry name" value="Caa3_sub_IV"/>
</dbReference>
<feature type="transmembrane region" description="Helical" evidence="6">
    <location>
        <begin position="61"/>
        <end position="81"/>
    </location>
</feature>
<dbReference type="STRING" id="497964.CfE428DRAFT_5776"/>
<evidence type="ECO:0000256" key="3">
    <source>
        <dbReference type="ARBA" id="ARBA00022692"/>
    </source>
</evidence>
<dbReference type="InParanoid" id="B4DA36"/>
<feature type="transmembrane region" description="Helical" evidence="6">
    <location>
        <begin position="6"/>
        <end position="29"/>
    </location>
</feature>
<dbReference type="NCBIfam" id="TIGR02229">
    <property type="entry name" value="caa3_sub_IV"/>
    <property type="match status" value="1"/>
</dbReference>
<evidence type="ECO:0000256" key="5">
    <source>
        <dbReference type="ARBA" id="ARBA00023136"/>
    </source>
</evidence>
<dbReference type="AlphaFoldDB" id="B4DA36"/>
<dbReference type="Proteomes" id="UP000005824">
    <property type="component" value="Unassembled WGS sequence"/>
</dbReference>
<comment type="subcellular location">
    <subcellularLocation>
        <location evidence="1">Cell membrane</location>
        <topology evidence="1">Multi-pass membrane protein</topology>
    </subcellularLocation>
</comment>
<dbReference type="GO" id="GO:0005886">
    <property type="term" value="C:plasma membrane"/>
    <property type="evidence" value="ECO:0007669"/>
    <property type="project" value="UniProtKB-SubCell"/>
</dbReference>
<dbReference type="Pfam" id="PF03626">
    <property type="entry name" value="COX4_pro"/>
    <property type="match status" value="1"/>
</dbReference>
<keyword evidence="5 6" id="KW-0472">Membrane</keyword>
<organism evidence="7 8">
    <name type="scientific">Chthoniobacter flavus Ellin428</name>
    <dbReference type="NCBI Taxonomy" id="497964"/>
    <lineage>
        <taxon>Bacteria</taxon>
        <taxon>Pseudomonadati</taxon>
        <taxon>Verrucomicrobiota</taxon>
        <taxon>Spartobacteria</taxon>
        <taxon>Chthoniobacterales</taxon>
        <taxon>Chthoniobacteraceae</taxon>
        <taxon>Chthoniobacter</taxon>
    </lineage>
</organism>
<dbReference type="EMBL" id="ABVL01000029">
    <property type="protein sequence ID" value="EDY16663.1"/>
    <property type="molecule type" value="Genomic_DNA"/>
</dbReference>
<keyword evidence="8" id="KW-1185">Reference proteome</keyword>
<comment type="caution">
    <text evidence="7">The sequence shown here is derived from an EMBL/GenBank/DDBJ whole genome shotgun (WGS) entry which is preliminary data.</text>
</comment>
<evidence type="ECO:0000256" key="2">
    <source>
        <dbReference type="ARBA" id="ARBA00022475"/>
    </source>
</evidence>
<keyword evidence="3 6" id="KW-0812">Transmembrane</keyword>
<proteinExistence type="predicted"/>
<reference evidence="7 8" key="1">
    <citation type="journal article" date="2011" name="J. Bacteriol.">
        <title>Genome sequence of Chthoniobacter flavus Ellin428, an aerobic heterotrophic soil bacterium.</title>
        <authorList>
            <person name="Kant R."/>
            <person name="van Passel M.W."/>
            <person name="Palva A."/>
            <person name="Lucas S."/>
            <person name="Lapidus A."/>
            <person name="Glavina Del Rio T."/>
            <person name="Dalin E."/>
            <person name="Tice H."/>
            <person name="Bruce D."/>
            <person name="Goodwin L."/>
            <person name="Pitluck S."/>
            <person name="Larimer F.W."/>
            <person name="Land M.L."/>
            <person name="Hauser L."/>
            <person name="Sangwan P."/>
            <person name="de Vos W.M."/>
            <person name="Janssen P.H."/>
            <person name="Smidt H."/>
        </authorList>
    </citation>
    <scope>NUCLEOTIDE SEQUENCE [LARGE SCALE GENOMIC DNA]</scope>
    <source>
        <strain evidence="7 8">Ellin428</strain>
    </source>
</reference>
<dbReference type="RefSeq" id="WP_006983097.1">
    <property type="nucleotide sequence ID" value="NZ_ABVL01000029.1"/>
</dbReference>
<keyword evidence="2" id="KW-1003">Cell membrane</keyword>
<evidence type="ECO:0000313" key="8">
    <source>
        <dbReference type="Proteomes" id="UP000005824"/>
    </source>
</evidence>
<protein>
    <submittedName>
        <fullName evidence="7">Caa(3)-type oxidase, subunit IV</fullName>
    </submittedName>
</protein>
<feature type="transmembrane region" description="Helical" evidence="6">
    <location>
        <begin position="36"/>
        <end position="55"/>
    </location>
</feature>
<evidence type="ECO:0000256" key="6">
    <source>
        <dbReference type="SAM" id="Phobius"/>
    </source>
</evidence>
<evidence type="ECO:0000256" key="4">
    <source>
        <dbReference type="ARBA" id="ARBA00022989"/>
    </source>
</evidence>
<evidence type="ECO:0000313" key="7">
    <source>
        <dbReference type="EMBL" id="EDY16663.1"/>
    </source>
</evidence>